<dbReference type="KEGG" id="run:DR864_08095"/>
<dbReference type="PANTHER" id="PTHR43781">
    <property type="entry name" value="SACCHAROPINE DEHYDROGENASE"/>
    <property type="match status" value="1"/>
</dbReference>
<dbReference type="InterPro" id="IPR005097">
    <property type="entry name" value="Sacchrp_dh_NADP-bd"/>
</dbReference>
<dbReference type="Proteomes" id="UP000251993">
    <property type="component" value="Chromosome"/>
</dbReference>
<evidence type="ECO:0000313" key="2">
    <source>
        <dbReference type="EMBL" id="AXE17699.1"/>
    </source>
</evidence>
<evidence type="ECO:0000259" key="1">
    <source>
        <dbReference type="Pfam" id="PF03435"/>
    </source>
</evidence>
<reference evidence="2 3" key="1">
    <citation type="submission" date="2018-07" db="EMBL/GenBank/DDBJ databases">
        <title>Genome sequencing of Runella.</title>
        <authorList>
            <person name="Baek M.-G."/>
            <person name="Yi H."/>
        </authorList>
    </citation>
    <scope>NUCLEOTIDE SEQUENCE [LARGE SCALE GENOMIC DNA]</scope>
    <source>
        <strain evidence="2 3">HYN0085</strain>
    </source>
</reference>
<name>A0A344TGC8_9BACT</name>
<dbReference type="InterPro" id="IPR036291">
    <property type="entry name" value="NAD(P)-bd_dom_sf"/>
</dbReference>
<evidence type="ECO:0000313" key="3">
    <source>
        <dbReference type="Proteomes" id="UP000251993"/>
    </source>
</evidence>
<dbReference type="OrthoDB" id="623995at2"/>
<dbReference type="AlphaFoldDB" id="A0A344TGC8"/>
<dbReference type="SUPFAM" id="SSF51735">
    <property type="entry name" value="NAD(P)-binding Rossmann-fold domains"/>
    <property type="match status" value="1"/>
</dbReference>
<feature type="domain" description="Saccharopine dehydrogenase NADP binding" evidence="1">
    <location>
        <begin position="4"/>
        <end position="119"/>
    </location>
</feature>
<dbReference type="PANTHER" id="PTHR43781:SF1">
    <property type="entry name" value="SACCHAROPINE DEHYDROGENASE"/>
    <property type="match status" value="1"/>
</dbReference>
<dbReference type="Pfam" id="PF03435">
    <property type="entry name" value="Sacchrp_dh_NADP"/>
    <property type="match status" value="1"/>
</dbReference>
<accession>A0A344TGC8</accession>
<sequence>MSFLIYGASGFTGTLIVELAVKQGQKPVIAGRSEAKIKSLAEKHGLKYLIFDLNNRENIVKQIEKFPLVLNCAGPFTRTAQPLVEACLAAKTHYLDITGEIEVFEKIKSYHAQALKSKIILMPGVGFDVVPTDCLAKLLHTKLPDATHLELAFTNVGGSVSHGTVTTMLENLGNAGAARENGVIVPKPMGDKGKIIDFGKFKHFAMTIPWGDVSTAHHTTGIPNIETYVGVPKLAYWFMKLQFLFNPILRSRFIKKQLQNYVDKKITGPTEHQSQKGQSFIWGKATNTEGKTVEARLVTPEGYKLTAEASLRITQKILDLKNVAGYQTPAGLFGYALVTEIKGVTFEKEPS</sequence>
<proteinExistence type="predicted"/>
<dbReference type="EMBL" id="CP030850">
    <property type="protein sequence ID" value="AXE17699.1"/>
    <property type="molecule type" value="Genomic_DNA"/>
</dbReference>
<organism evidence="2 3">
    <name type="scientific">Runella rosea</name>
    <dbReference type="NCBI Taxonomy" id="2259595"/>
    <lineage>
        <taxon>Bacteria</taxon>
        <taxon>Pseudomonadati</taxon>
        <taxon>Bacteroidota</taxon>
        <taxon>Cytophagia</taxon>
        <taxon>Cytophagales</taxon>
        <taxon>Spirosomataceae</taxon>
        <taxon>Runella</taxon>
    </lineage>
</organism>
<protein>
    <recommendedName>
        <fullName evidence="1">Saccharopine dehydrogenase NADP binding domain-containing protein</fullName>
    </recommendedName>
</protein>
<gene>
    <name evidence="2" type="ORF">DR864_08095</name>
</gene>
<dbReference type="RefSeq" id="WP_114066484.1">
    <property type="nucleotide sequence ID" value="NZ_CP030850.1"/>
</dbReference>
<dbReference type="Gene3D" id="3.40.50.720">
    <property type="entry name" value="NAD(P)-binding Rossmann-like Domain"/>
    <property type="match status" value="1"/>
</dbReference>
<keyword evidence="3" id="KW-1185">Reference proteome</keyword>